<dbReference type="InterPro" id="IPR001412">
    <property type="entry name" value="aa-tRNA-synth_I_CS"/>
</dbReference>
<dbReference type="Proteomes" id="UP000193218">
    <property type="component" value="Unassembled WGS sequence"/>
</dbReference>
<dbReference type="GO" id="GO:0005739">
    <property type="term" value="C:mitochondrion"/>
    <property type="evidence" value="ECO:0007669"/>
    <property type="project" value="UniProtKB-SubCell"/>
</dbReference>
<dbReference type="InterPro" id="IPR014729">
    <property type="entry name" value="Rossmann-like_a/b/a_fold"/>
</dbReference>
<dbReference type="PANTHER" id="PTHR43311">
    <property type="entry name" value="GLUTAMATE--TRNA LIGASE"/>
    <property type="match status" value="1"/>
</dbReference>
<dbReference type="InterPro" id="IPR049940">
    <property type="entry name" value="GluQ/Sye"/>
</dbReference>
<keyword evidence="15" id="KW-1185">Reference proteome</keyword>
<proteinExistence type="inferred from homology"/>
<dbReference type="FunFam" id="3.40.50.620:FF:000045">
    <property type="entry name" value="Glutamate--tRNA ligase, mitochondrial"/>
    <property type="match status" value="1"/>
</dbReference>
<dbReference type="GO" id="GO:0005524">
    <property type="term" value="F:ATP binding"/>
    <property type="evidence" value="ECO:0007669"/>
    <property type="project" value="UniProtKB-KW"/>
</dbReference>
<dbReference type="InterPro" id="IPR008925">
    <property type="entry name" value="aa_tRNA-synth_I_cd-bd_sf"/>
</dbReference>
<dbReference type="InterPro" id="IPR020058">
    <property type="entry name" value="Glu/Gln-tRNA-synth_Ib_cat-dom"/>
</dbReference>
<dbReference type="InterPro" id="IPR020751">
    <property type="entry name" value="aa-tRNA-synth_I_codon-bd_sub2"/>
</dbReference>
<name>A0A1Y1UAZ0_9TREE</name>
<dbReference type="HAMAP" id="MF_00022">
    <property type="entry name" value="Glu_tRNA_synth_type1"/>
    <property type="match status" value="1"/>
</dbReference>
<evidence type="ECO:0000256" key="7">
    <source>
        <dbReference type="ARBA" id="ARBA00022917"/>
    </source>
</evidence>
<evidence type="ECO:0000256" key="10">
    <source>
        <dbReference type="ARBA" id="ARBA00072917"/>
    </source>
</evidence>
<dbReference type="RefSeq" id="XP_021868956.1">
    <property type="nucleotide sequence ID" value="XM_022016748.1"/>
</dbReference>
<keyword evidence="4 11" id="KW-0436">Ligase</keyword>
<dbReference type="STRING" id="4999.A0A1Y1UAZ0"/>
<dbReference type="GO" id="GO:0000049">
    <property type="term" value="F:tRNA binding"/>
    <property type="evidence" value="ECO:0007669"/>
    <property type="project" value="InterPro"/>
</dbReference>
<dbReference type="GO" id="GO:0008270">
    <property type="term" value="F:zinc ion binding"/>
    <property type="evidence" value="ECO:0007669"/>
    <property type="project" value="InterPro"/>
</dbReference>
<dbReference type="PROSITE" id="PS00178">
    <property type="entry name" value="AA_TRNA_LIGASE_I"/>
    <property type="match status" value="1"/>
</dbReference>
<evidence type="ECO:0000256" key="9">
    <source>
        <dbReference type="ARBA" id="ARBA00030865"/>
    </source>
</evidence>
<evidence type="ECO:0000256" key="8">
    <source>
        <dbReference type="ARBA" id="ARBA00023146"/>
    </source>
</evidence>
<dbReference type="SUPFAM" id="SSF48163">
    <property type="entry name" value="An anticodon-binding domain of class I aminoacyl-tRNA synthetases"/>
    <property type="match status" value="1"/>
</dbReference>
<dbReference type="OrthoDB" id="428822at2759"/>
<evidence type="ECO:0000313" key="14">
    <source>
        <dbReference type="EMBL" id="ORX34714.1"/>
    </source>
</evidence>
<dbReference type="SUPFAM" id="SSF52374">
    <property type="entry name" value="Nucleotidylyl transferase"/>
    <property type="match status" value="1"/>
</dbReference>
<evidence type="ECO:0000256" key="2">
    <source>
        <dbReference type="ARBA" id="ARBA00007894"/>
    </source>
</evidence>
<dbReference type="AlphaFoldDB" id="A0A1Y1UAZ0"/>
<dbReference type="PANTHER" id="PTHR43311:SF2">
    <property type="entry name" value="GLUTAMATE--TRNA LIGASE, MITOCHONDRIAL-RELATED"/>
    <property type="match status" value="1"/>
</dbReference>
<comment type="caution">
    <text evidence="14">The sequence shown here is derived from an EMBL/GenBank/DDBJ whole genome shotgun (WGS) entry which is preliminary data.</text>
</comment>
<feature type="domain" description="Aminoacyl-tRNA synthetase class I anticodon-binding" evidence="13">
    <location>
        <begin position="476"/>
        <end position="611"/>
    </location>
</feature>
<dbReference type="InterPro" id="IPR000924">
    <property type="entry name" value="Glu/Gln-tRNA-synth"/>
</dbReference>
<evidence type="ECO:0000256" key="5">
    <source>
        <dbReference type="ARBA" id="ARBA00022741"/>
    </source>
</evidence>
<dbReference type="CDD" id="cd00808">
    <property type="entry name" value="GluRS_core"/>
    <property type="match status" value="1"/>
</dbReference>
<dbReference type="NCBIfam" id="TIGR00464">
    <property type="entry name" value="gltX_bact"/>
    <property type="match status" value="1"/>
</dbReference>
<keyword evidence="8 11" id="KW-0030">Aminoacyl-tRNA synthetase</keyword>
<dbReference type="GO" id="GO:0006424">
    <property type="term" value="P:glutamyl-tRNA aminoacylation"/>
    <property type="evidence" value="ECO:0007669"/>
    <property type="project" value="InterPro"/>
</dbReference>
<dbReference type="PRINTS" id="PR00987">
    <property type="entry name" value="TRNASYNTHGLU"/>
</dbReference>
<dbReference type="GO" id="GO:0004818">
    <property type="term" value="F:glutamate-tRNA ligase activity"/>
    <property type="evidence" value="ECO:0007669"/>
    <property type="project" value="UniProtKB-EC"/>
</dbReference>
<feature type="domain" description="Glutamyl/glutaminyl-tRNA synthetase class Ib catalytic" evidence="12">
    <location>
        <begin position="74"/>
        <end position="415"/>
    </location>
</feature>
<dbReference type="InParanoid" id="A0A1Y1UAZ0"/>
<comment type="subcellular location">
    <subcellularLocation>
        <location evidence="1">Mitochondrion</location>
    </subcellularLocation>
</comment>
<dbReference type="Pfam" id="PF00749">
    <property type="entry name" value="tRNA-synt_1c"/>
    <property type="match status" value="1"/>
</dbReference>
<evidence type="ECO:0000259" key="13">
    <source>
        <dbReference type="Pfam" id="PF19269"/>
    </source>
</evidence>
<dbReference type="FunCoup" id="A0A1Y1UAZ0">
    <property type="interactions" value="350"/>
</dbReference>
<dbReference type="EMBL" id="NBSH01000013">
    <property type="protein sequence ID" value="ORX34714.1"/>
    <property type="molecule type" value="Genomic_DNA"/>
</dbReference>
<evidence type="ECO:0000256" key="1">
    <source>
        <dbReference type="ARBA" id="ARBA00004173"/>
    </source>
</evidence>
<dbReference type="InterPro" id="IPR033910">
    <property type="entry name" value="GluRS_core"/>
</dbReference>
<evidence type="ECO:0000256" key="11">
    <source>
        <dbReference type="RuleBase" id="RU363037"/>
    </source>
</evidence>
<evidence type="ECO:0000256" key="6">
    <source>
        <dbReference type="ARBA" id="ARBA00022840"/>
    </source>
</evidence>
<evidence type="ECO:0000256" key="3">
    <source>
        <dbReference type="ARBA" id="ARBA00012835"/>
    </source>
</evidence>
<keyword evidence="7 11" id="KW-0648">Protein biosynthesis</keyword>
<dbReference type="InterPro" id="IPR004527">
    <property type="entry name" value="Glu-tRNA-ligase_bac/mito"/>
</dbReference>
<evidence type="ECO:0000313" key="15">
    <source>
        <dbReference type="Proteomes" id="UP000193218"/>
    </source>
</evidence>
<comment type="similarity">
    <text evidence="2">Belongs to the class-I aminoacyl-tRNA synthetase family. Glutamate--tRNA ligase type 1 subfamily.</text>
</comment>
<organism evidence="14 15">
    <name type="scientific">Kockovaella imperatae</name>
    <dbReference type="NCBI Taxonomy" id="4999"/>
    <lineage>
        <taxon>Eukaryota</taxon>
        <taxon>Fungi</taxon>
        <taxon>Dikarya</taxon>
        <taxon>Basidiomycota</taxon>
        <taxon>Agaricomycotina</taxon>
        <taxon>Tremellomycetes</taxon>
        <taxon>Tremellales</taxon>
        <taxon>Cuniculitremaceae</taxon>
        <taxon>Kockovaella</taxon>
    </lineage>
</organism>
<dbReference type="Gene3D" id="3.40.50.620">
    <property type="entry name" value="HUPs"/>
    <property type="match status" value="1"/>
</dbReference>
<sequence>MPRNQWILRAARCSRGASRSHAFTRPSQTISHTAAPFSTTRAQLLSASDIPTAGDFEGWDKGPKTYGPSSAPPRLRFAPSPTGYLHLGGLRTALINHIVARQGKGKWVLRVEDTDRERLVPGSIEQMRKTLEWAGLDYDEGPGVGGSFGPYYQSERLELYQQYVKQLLESDQAYECFCSPEDLAAIRAAGKNRGAQMNYDGRCRRLTDEDRVRRKKAGHSYTVRFKDPGKLPDMPVDLIFGHIKAHTDTGTPETYIPDDFILLKSDGYPTYHMASVVDDHAMEISHVIRGEDWIPSLPKHMSLYRALGWEPPQFAHLSLLVNPDGSKMSKRQDHVSAEWYREQGFEPEALNNYLAVLGWDYTRTLEEQLDEALPPNERKDLNSLHEVFTLPQLINAFDLTHLTRRKASINMDKLDFLNKMHLRLRAGLIGQDGHLVNYGKGDSGVDPDILEKRRGDMVQQFQRDLKANPDIADHPDVNDRGRVAEIFEFEMPRVRRFRELSQNVSFWFKDPSYTTEDAEKVLKAVGKDQYILFLEFIIPRLERIADDSHHFNKDDGWILANRAHNQLGLKRRGGVLKAMRHALTGQDQGPSVPDIMMVLGPETTLRRMKAGLDYVKARSA</sequence>
<gene>
    <name evidence="14" type="ORF">BD324DRAFT_634599</name>
</gene>
<dbReference type="GeneID" id="33558557"/>
<protein>
    <recommendedName>
        <fullName evidence="10">Glutamate--tRNA ligase, mitochondrial</fullName>
        <ecNumber evidence="3">6.1.1.17</ecNumber>
    </recommendedName>
    <alternativeName>
        <fullName evidence="9">Glutamyl-tRNA synthetase</fullName>
    </alternativeName>
</protein>
<dbReference type="Pfam" id="PF19269">
    <property type="entry name" value="Anticodon_2"/>
    <property type="match status" value="1"/>
</dbReference>
<accession>A0A1Y1UAZ0</accession>
<evidence type="ECO:0000259" key="12">
    <source>
        <dbReference type="Pfam" id="PF00749"/>
    </source>
</evidence>
<dbReference type="Gene3D" id="1.10.10.350">
    <property type="match status" value="1"/>
</dbReference>
<evidence type="ECO:0000256" key="4">
    <source>
        <dbReference type="ARBA" id="ARBA00022598"/>
    </source>
</evidence>
<reference evidence="14 15" key="1">
    <citation type="submission" date="2017-03" db="EMBL/GenBank/DDBJ databases">
        <title>Widespread Adenine N6-methylation of Active Genes in Fungi.</title>
        <authorList>
            <consortium name="DOE Joint Genome Institute"/>
            <person name="Mondo S.J."/>
            <person name="Dannebaum R.O."/>
            <person name="Kuo R.C."/>
            <person name="Louie K.B."/>
            <person name="Bewick A.J."/>
            <person name="Labutti K."/>
            <person name="Haridas S."/>
            <person name="Kuo A."/>
            <person name="Salamov A."/>
            <person name="Ahrendt S.R."/>
            <person name="Lau R."/>
            <person name="Bowen B.P."/>
            <person name="Lipzen A."/>
            <person name="Sullivan W."/>
            <person name="Andreopoulos W.B."/>
            <person name="Clum A."/>
            <person name="Lindquist E."/>
            <person name="Daum C."/>
            <person name="Northen T.R."/>
            <person name="Ramamoorthy G."/>
            <person name="Schmitz R.J."/>
            <person name="Gryganskyi A."/>
            <person name="Culley D."/>
            <person name="Magnuson J."/>
            <person name="James T.Y."/>
            <person name="O'Malley M.A."/>
            <person name="Stajich J.E."/>
            <person name="Spatafora J.W."/>
            <person name="Visel A."/>
            <person name="Grigoriev I.V."/>
        </authorList>
    </citation>
    <scope>NUCLEOTIDE SEQUENCE [LARGE SCALE GENOMIC DNA]</scope>
    <source>
        <strain evidence="14 15">NRRL Y-17943</strain>
    </source>
</reference>
<keyword evidence="5 11" id="KW-0547">Nucleotide-binding</keyword>
<dbReference type="InterPro" id="IPR045462">
    <property type="entry name" value="aa-tRNA-synth_I_cd-bd"/>
</dbReference>
<keyword evidence="6 11" id="KW-0067">ATP-binding</keyword>
<dbReference type="EC" id="6.1.1.17" evidence="3"/>